<evidence type="ECO:0000256" key="4">
    <source>
        <dbReference type="ARBA" id="ARBA00023163"/>
    </source>
</evidence>
<evidence type="ECO:0000313" key="9">
    <source>
        <dbReference type="Proteomes" id="UP000293823"/>
    </source>
</evidence>
<dbReference type="Proteomes" id="UP000293823">
    <property type="component" value="Unassembled WGS sequence"/>
</dbReference>
<evidence type="ECO:0000256" key="3">
    <source>
        <dbReference type="ARBA" id="ARBA00023125"/>
    </source>
</evidence>
<dbReference type="EMBL" id="PEJP01000007">
    <property type="protein sequence ID" value="RYO71258.1"/>
    <property type="molecule type" value="Genomic_DNA"/>
</dbReference>
<gene>
    <name evidence="8" type="ORF">AA0113_g2386</name>
</gene>
<dbReference type="SMART" id="SM00338">
    <property type="entry name" value="BRLZ"/>
    <property type="match status" value="1"/>
</dbReference>
<evidence type="ECO:0000259" key="7">
    <source>
        <dbReference type="PROSITE" id="PS50217"/>
    </source>
</evidence>
<dbReference type="SUPFAM" id="SSF57959">
    <property type="entry name" value="Leucine zipper domain"/>
    <property type="match status" value="1"/>
</dbReference>
<dbReference type="PANTHER" id="PTHR13044">
    <property type="entry name" value="ACTIVATING TRANSCRIPTION FACTOR ATF 4/5"/>
    <property type="match status" value="1"/>
</dbReference>
<accession>A0A4V1X7V0</accession>
<comment type="caution">
    <text evidence="8">The sequence shown here is derived from an EMBL/GenBank/DDBJ whole genome shotgun (WGS) entry which is preliminary data.</text>
</comment>
<keyword evidence="4" id="KW-0804">Transcription</keyword>
<dbReference type="GO" id="GO:0005634">
    <property type="term" value="C:nucleus"/>
    <property type="evidence" value="ECO:0007669"/>
    <property type="project" value="UniProtKB-SubCell"/>
</dbReference>
<evidence type="ECO:0000256" key="5">
    <source>
        <dbReference type="ARBA" id="ARBA00023242"/>
    </source>
</evidence>
<organism evidence="8 9">
    <name type="scientific">Alternaria arborescens</name>
    <dbReference type="NCBI Taxonomy" id="156630"/>
    <lineage>
        <taxon>Eukaryota</taxon>
        <taxon>Fungi</taxon>
        <taxon>Dikarya</taxon>
        <taxon>Ascomycota</taxon>
        <taxon>Pezizomycotina</taxon>
        <taxon>Dothideomycetes</taxon>
        <taxon>Pleosporomycetidae</taxon>
        <taxon>Pleosporales</taxon>
        <taxon>Pleosporineae</taxon>
        <taxon>Pleosporaceae</taxon>
        <taxon>Alternaria</taxon>
        <taxon>Alternaria sect. Alternaria</taxon>
    </lineage>
</organism>
<feature type="compositionally biased region" description="Polar residues" evidence="6">
    <location>
        <begin position="103"/>
        <end position="119"/>
    </location>
</feature>
<keyword evidence="9" id="KW-1185">Reference proteome</keyword>
<evidence type="ECO:0000313" key="8">
    <source>
        <dbReference type="EMBL" id="RYO71258.1"/>
    </source>
</evidence>
<reference evidence="9" key="1">
    <citation type="journal article" date="2019" name="bioRxiv">
        <title>Genomics, evolutionary history and diagnostics of the Alternaria alternata species group including apple and Asian pear pathotypes.</title>
        <authorList>
            <person name="Armitage A.D."/>
            <person name="Cockerton H.M."/>
            <person name="Sreenivasaprasad S."/>
            <person name="Woodhall J.W."/>
            <person name="Lane C.R."/>
            <person name="Harrison R.J."/>
            <person name="Clarkson J.P."/>
        </authorList>
    </citation>
    <scope>NUCLEOTIDE SEQUENCE [LARGE SCALE GENOMIC DNA]</scope>
    <source>
        <strain evidence="9">RGR 97.0016</strain>
    </source>
</reference>
<dbReference type="GO" id="GO:0001228">
    <property type="term" value="F:DNA-binding transcription activator activity, RNA polymerase II-specific"/>
    <property type="evidence" value="ECO:0007669"/>
    <property type="project" value="TreeGrafter"/>
</dbReference>
<dbReference type="PROSITE" id="PS00036">
    <property type="entry name" value="BZIP_BASIC"/>
    <property type="match status" value="1"/>
</dbReference>
<evidence type="ECO:0000256" key="6">
    <source>
        <dbReference type="SAM" id="MobiDB-lite"/>
    </source>
</evidence>
<dbReference type="Pfam" id="PF07716">
    <property type="entry name" value="bZIP_2"/>
    <property type="match status" value="1"/>
</dbReference>
<dbReference type="AlphaFoldDB" id="A0A4V1X7V0"/>
<dbReference type="OrthoDB" id="2257100at2759"/>
<protein>
    <recommendedName>
        <fullName evidence="7">BZIP domain-containing protein</fullName>
    </recommendedName>
</protein>
<dbReference type="InterPro" id="IPR004827">
    <property type="entry name" value="bZIP"/>
</dbReference>
<sequence>MQYTPNQLFRIFWQPQQLRVIAKPPWNSGALLDTTSLLPTTTTTASSSAALSCGLLALDPSFQTTPDWDLFPISDSHYLGDGTQLLPGEPALLSTAGDNMNTFTMPSGMGKTNNMNTSAPMMRDHSLSGSSSTSNKDHGSSPTEQSSSSKLSSTKNSPLAPEPSSRVEKRKANTLAARRYRQKRVDQMSTLESELKDVKAERDDLKVRNARLEGEVETLRALLRSQK</sequence>
<feature type="compositionally biased region" description="Low complexity" evidence="6">
    <location>
        <begin position="140"/>
        <end position="159"/>
    </location>
</feature>
<dbReference type="CDD" id="cd12193">
    <property type="entry name" value="bZIP_GCN4"/>
    <property type="match status" value="1"/>
</dbReference>
<dbReference type="GO" id="GO:0000977">
    <property type="term" value="F:RNA polymerase II transcription regulatory region sequence-specific DNA binding"/>
    <property type="evidence" value="ECO:0007669"/>
    <property type="project" value="TreeGrafter"/>
</dbReference>
<keyword evidence="5" id="KW-0539">Nucleus</keyword>
<proteinExistence type="predicted"/>
<keyword evidence="2" id="KW-0805">Transcription regulation</keyword>
<comment type="subcellular location">
    <subcellularLocation>
        <location evidence="1">Nucleus</location>
    </subcellularLocation>
</comment>
<evidence type="ECO:0000256" key="2">
    <source>
        <dbReference type="ARBA" id="ARBA00023015"/>
    </source>
</evidence>
<dbReference type="Gene3D" id="1.20.5.170">
    <property type="match status" value="1"/>
</dbReference>
<feature type="region of interest" description="Disordered" evidence="6">
    <location>
        <begin position="103"/>
        <end position="191"/>
    </location>
</feature>
<feature type="domain" description="BZIP" evidence="7">
    <location>
        <begin position="163"/>
        <end position="226"/>
    </location>
</feature>
<dbReference type="PROSITE" id="PS50217">
    <property type="entry name" value="BZIP"/>
    <property type="match status" value="1"/>
</dbReference>
<keyword evidence="3" id="KW-0238">DNA-binding</keyword>
<dbReference type="InterPro" id="IPR046347">
    <property type="entry name" value="bZIP_sf"/>
</dbReference>
<dbReference type="PANTHER" id="PTHR13044:SF38">
    <property type="entry name" value="BZIP DOMAIN-CONTAINING PROTEIN"/>
    <property type="match status" value="1"/>
</dbReference>
<name>A0A4V1X7V0_9PLEO</name>
<evidence type="ECO:0000256" key="1">
    <source>
        <dbReference type="ARBA" id="ARBA00004123"/>
    </source>
</evidence>